<gene>
    <name evidence="3" type="ORF">ACFQ0I_00355</name>
</gene>
<dbReference type="RefSeq" id="WP_379938338.1">
    <property type="nucleotide sequence ID" value="NZ_JBHTIB010000002.1"/>
</dbReference>
<feature type="transmembrane region" description="Helical" evidence="1">
    <location>
        <begin position="6"/>
        <end position="25"/>
    </location>
</feature>
<name>A0ABW3BNG9_9FLAO</name>
<evidence type="ECO:0000313" key="4">
    <source>
        <dbReference type="Proteomes" id="UP001597011"/>
    </source>
</evidence>
<proteinExistence type="predicted"/>
<dbReference type="Pfam" id="PF26604">
    <property type="entry name" value="CBU_0592"/>
    <property type="match status" value="1"/>
</dbReference>
<keyword evidence="1" id="KW-0812">Transmembrane</keyword>
<keyword evidence="1" id="KW-1133">Transmembrane helix</keyword>
<keyword evidence="1" id="KW-0472">Membrane</keyword>
<feature type="transmembrane region" description="Helical" evidence="1">
    <location>
        <begin position="32"/>
        <end position="52"/>
    </location>
</feature>
<keyword evidence="4" id="KW-1185">Reference proteome</keyword>
<evidence type="ECO:0000313" key="3">
    <source>
        <dbReference type="EMBL" id="MFD0834197.1"/>
    </source>
</evidence>
<dbReference type="EMBL" id="JBHTIB010000002">
    <property type="protein sequence ID" value="MFD0834197.1"/>
    <property type="molecule type" value="Genomic_DNA"/>
</dbReference>
<dbReference type="InterPro" id="IPR058058">
    <property type="entry name" value="CBU_0592-like"/>
</dbReference>
<protein>
    <recommendedName>
        <fullName evidence="2">CBU-0592-like domain-containing protein</fullName>
    </recommendedName>
</protein>
<evidence type="ECO:0000256" key="1">
    <source>
        <dbReference type="SAM" id="Phobius"/>
    </source>
</evidence>
<reference evidence="4" key="1">
    <citation type="journal article" date="2019" name="Int. J. Syst. Evol. Microbiol.">
        <title>The Global Catalogue of Microorganisms (GCM) 10K type strain sequencing project: providing services to taxonomists for standard genome sequencing and annotation.</title>
        <authorList>
            <consortium name="The Broad Institute Genomics Platform"/>
            <consortium name="The Broad Institute Genome Sequencing Center for Infectious Disease"/>
            <person name="Wu L."/>
            <person name="Ma J."/>
        </authorList>
    </citation>
    <scope>NUCLEOTIDE SEQUENCE [LARGE SCALE GENOMIC DNA]</scope>
    <source>
        <strain evidence="4">CCUG 60529</strain>
    </source>
</reference>
<accession>A0ABW3BNG9</accession>
<sequence length="79" mass="8691">MAFNDIIGTLGVGLILLAYFFNIKALIPKDGFLYFSLNIIGAGLACYASVLINYVPFIILEATWVLVSVWGFIGVMKKQ</sequence>
<feature type="transmembrane region" description="Helical" evidence="1">
    <location>
        <begin position="58"/>
        <end position="76"/>
    </location>
</feature>
<comment type="caution">
    <text evidence="3">The sequence shown here is derived from an EMBL/GenBank/DDBJ whole genome shotgun (WGS) entry which is preliminary data.</text>
</comment>
<evidence type="ECO:0000259" key="2">
    <source>
        <dbReference type="Pfam" id="PF26604"/>
    </source>
</evidence>
<dbReference type="NCBIfam" id="NF047864">
    <property type="entry name" value="CBU_0592_membra"/>
    <property type="match status" value="1"/>
</dbReference>
<dbReference type="Proteomes" id="UP001597011">
    <property type="component" value="Unassembled WGS sequence"/>
</dbReference>
<feature type="domain" description="CBU-0592-like" evidence="2">
    <location>
        <begin position="5"/>
        <end position="78"/>
    </location>
</feature>
<organism evidence="3 4">
    <name type="scientific">Mariniflexile aquimaris</name>
    <dbReference type="NCBI Taxonomy" id="881009"/>
    <lineage>
        <taxon>Bacteria</taxon>
        <taxon>Pseudomonadati</taxon>
        <taxon>Bacteroidota</taxon>
        <taxon>Flavobacteriia</taxon>
        <taxon>Flavobacteriales</taxon>
        <taxon>Flavobacteriaceae</taxon>
        <taxon>Mariniflexile</taxon>
    </lineage>
</organism>